<evidence type="ECO:0000313" key="3">
    <source>
        <dbReference type="Proteomes" id="UP001620408"/>
    </source>
</evidence>
<keyword evidence="3" id="KW-1185">Reference proteome</keyword>
<gene>
    <name evidence="2" type="ORF">ISS97_13865</name>
</gene>
<evidence type="ECO:0008006" key="4">
    <source>
        <dbReference type="Google" id="ProtNLM"/>
    </source>
</evidence>
<accession>A0ABW8K629</accession>
<dbReference type="Proteomes" id="UP001620408">
    <property type="component" value="Unassembled WGS sequence"/>
</dbReference>
<reference evidence="2 3" key="1">
    <citation type="submission" date="2020-10" db="EMBL/GenBank/DDBJ databases">
        <title>Phylogeny of dyella-like bacteria.</title>
        <authorList>
            <person name="Fu J."/>
        </authorList>
    </citation>
    <scope>NUCLEOTIDE SEQUENCE [LARGE SCALE GENOMIC DNA]</scope>
    <source>
        <strain evidence="2 3">BB4</strain>
    </source>
</reference>
<protein>
    <recommendedName>
        <fullName evidence="4">Lipoprotein transmembrane</fullName>
    </recommendedName>
</protein>
<sequence>MRAMATKNSFIRNLAAIALLCLCAISTQAVAASHGKNVLLVVRKEGKSLAYDQKIQQHLTARGFTVTLYDQYQPAAKAKDFDLVVLSSTVRSRDLLGAYRDTPVPLVTWESDLLDDMGMSGKRPDTDFGKTDKQHALWLVNAPHPLAAGLPAGIVNVYVKNAPMNWGKPGLGASIIATLARDPEKVAIFGYEKGATMDYETLAPARRVMFFLDNETFDNLTPEGCKLFDAAIDWALAR</sequence>
<organism evidence="2 3">
    <name type="scientific">Dyella koreensis</name>
    <dbReference type="NCBI Taxonomy" id="311235"/>
    <lineage>
        <taxon>Bacteria</taxon>
        <taxon>Pseudomonadati</taxon>
        <taxon>Pseudomonadota</taxon>
        <taxon>Gammaproteobacteria</taxon>
        <taxon>Lysobacterales</taxon>
        <taxon>Rhodanobacteraceae</taxon>
        <taxon>Dyella</taxon>
    </lineage>
</organism>
<proteinExistence type="predicted"/>
<feature type="signal peptide" evidence="1">
    <location>
        <begin position="1"/>
        <end position="31"/>
    </location>
</feature>
<name>A0ABW8K629_9GAMM</name>
<keyword evidence="1" id="KW-0732">Signal</keyword>
<evidence type="ECO:0000256" key="1">
    <source>
        <dbReference type="SAM" id="SignalP"/>
    </source>
</evidence>
<dbReference type="EMBL" id="JADIKD010000011">
    <property type="protein sequence ID" value="MFK2918355.1"/>
    <property type="molecule type" value="Genomic_DNA"/>
</dbReference>
<feature type="chain" id="PRO_5047110414" description="Lipoprotein transmembrane" evidence="1">
    <location>
        <begin position="32"/>
        <end position="238"/>
    </location>
</feature>
<comment type="caution">
    <text evidence="2">The sequence shown here is derived from an EMBL/GenBank/DDBJ whole genome shotgun (WGS) entry which is preliminary data.</text>
</comment>
<evidence type="ECO:0000313" key="2">
    <source>
        <dbReference type="EMBL" id="MFK2918355.1"/>
    </source>
</evidence>